<gene>
    <name evidence="1" type="ORF">FGK63_10845</name>
</gene>
<evidence type="ECO:0000313" key="2">
    <source>
        <dbReference type="Proteomes" id="UP001193035"/>
    </source>
</evidence>
<comment type="caution">
    <text evidence="1">The sequence shown here is derived from an EMBL/GenBank/DDBJ whole genome shotgun (WGS) entry which is preliminary data.</text>
</comment>
<keyword evidence="2" id="KW-1185">Reference proteome</keyword>
<proteinExistence type="predicted"/>
<name>A0ABY2WZI5_9RHOB</name>
<dbReference type="Proteomes" id="UP001193035">
    <property type="component" value="Unassembled WGS sequence"/>
</dbReference>
<evidence type="ECO:0000313" key="1">
    <source>
        <dbReference type="EMBL" id="TMV07942.1"/>
    </source>
</evidence>
<reference evidence="1 2" key="1">
    <citation type="submission" date="2019-05" db="EMBL/GenBank/DDBJ databases">
        <title>Ruegeria sp. nov., isolated from tidal flat.</title>
        <authorList>
            <person name="Kim W."/>
        </authorList>
    </citation>
    <scope>NUCLEOTIDE SEQUENCE [LARGE SCALE GENOMIC DNA]</scope>
    <source>
        <strain evidence="1 2">CAU 1488</strain>
    </source>
</reference>
<sequence>MLVEIFKDGGNYVVKLPDSGKSASWSVRFPDLEKAREMADACADWYPDCKIVFQAEPELHDAIRHEPSRAQHVGLDTCDQAA</sequence>
<organism evidence="1 2">
    <name type="scientific">Ruegeria sediminis</name>
    <dbReference type="NCBI Taxonomy" id="2583820"/>
    <lineage>
        <taxon>Bacteria</taxon>
        <taxon>Pseudomonadati</taxon>
        <taxon>Pseudomonadota</taxon>
        <taxon>Alphaproteobacteria</taxon>
        <taxon>Rhodobacterales</taxon>
        <taxon>Roseobacteraceae</taxon>
        <taxon>Ruegeria</taxon>
    </lineage>
</organism>
<accession>A0ABY2WZI5</accession>
<dbReference type="RefSeq" id="WP_138842046.1">
    <property type="nucleotide sequence ID" value="NZ_VCPD01000003.1"/>
</dbReference>
<protein>
    <submittedName>
        <fullName evidence="1">Uncharacterized protein</fullName>
    </submittedName>
</protein>
<dbReference type="EMBL" id="VCPD01000003">
    <property type="protein sequence ID" value="TMV07942.1"/>
    <property type="molecule type" value="Genomic_DNA"/>
</dbReference>